<keyword evidence="2" id="KW-1185">Reference proteome</keyword>
<dbReference type="AlphaFoldDB" id="B5CLC4"/>
<protein>
    <submittedName>
        <fullName evidence="1">Uncharacterized protein</fullName>
    </submittedName>
</protein>
<reference evidence="1 2" key="1">
    <citation type="submission" date="2008-08" db="EMBL/GenBank/DDBJ databases">
        <title>Draft genome sequence of Ruminococcus lactaris ATCC 29176.</title>
        <authorList>
            <person name="Sudarsanam P."/>
            <person name="Ley R."/>
            <person name="Guruge J."/>
            <person name="Turnbaugh P.J."/>
            <person name="Mahowald M."/>
            <person name="Liep D."/>
            <person name="Gordon J."/>
        </authorList>
    </citation>
    <scope>NUCLEOTIDE SEQUENCE [LARGE SCALE GENOMIC DNA]</scope>
    <source>
        <strain evidence="1 2">ATCC 29176</strain>
    </source>
</reference>
<dbReference type="GeneID" id="77333799"/>
<comment type="caution">
    <text evidence="1">The sequence shown here is derived from an EMBL/GenBank/DDBJ whole genome shotgun (WGS) entry which is preliminary data.</text>
</comment>
<dbReference type="Proteomes" id="UP000003254">
    <property type="component" value="Unassembled WGS sequence"/>
</dbReference>
<organism evidence="1 2">
    <name type="scientific">[Ruminococcus] lactaris ATCC 29176</name>
    <dbReference type="NCBI Taxonomy" id="471875"/>
    <lineage>
        <taxon>Bacteria</taxon>
        <taxon>Bacillati</taxon>
        <taxon>Bacillota</taxon>
        <taxon>Clostridia</taxon>
        <taxon>Lachnospirales</taxon>
        <taxon>Lachnospiraceae</taxon>
        <taxon>Mediterraneibacter</taxon>
    </lineage>
</organism>
<gene>
    <name evidence="1" type="ORF">RUMLAC_00245</name>
</gene>
<dbReference type="EMBL" id="ABOU02000009">
    <property type="protein sequence ID" value="EDY33925.1"/>
    <property type="molecule type" value="Genomic_DNA"/>
</dbReference>
<sequence>MVNLIQMIVAQAATTAFEVIMQKKTLDLIESSEKEWNENFRYFVSGYYEGIAIRYL</sequence>
<evidence type="ECO:0000313" key="1">
    <source>
        <dbReference type="EMBL" id="EDY33925.1"/>
    </source>
</evidence>
<name>B5CLC4_9FIRM</name>
<dbReference type="HOGENOM" id="CLU_3011587_0_0_9"/>
<proteinExistence type="predicted"/>
<dbReference type="RefSeq" id="WP_005609773.1">
    <property type="nucleotide sequence ID" value="NZ_CP102292.1"/>
</dbReference>
<evidence type="ECO:0000313" key="2">
    <source>
        <dbReference type="Proteomes" id="UP000003254"/>
    </source>
</evidence>
<reference evidence="1 2" key="2">
    <citation type="submission" date="2008-08" db="EMBL/GenBank/DDBJ databases">
        <authorList>
            <person name="Fulton L."/>
            <person name="Clifton S."/>
            <person name="Fulton B."/>
            <person name="Xu J."/>
            <person name="Minx P."/>
            <person name="Pepin K.H."/>
            <person name="Johnson M."/>
            <person name="Bhonagiri V."/>
            <person name="Nash W.E."/>
            <person name="Mardis E.R."/>
            <person name="Wilson R.K."/>
        </authorList>
    </citation>
    <scope>NUCLEOTIDE SEQUENCE [LARGE SCALE GENOMIC DNA]</scope>
    <source>
        <strain evidence="1 2">ATCC 29176</strain>
    </source>
</reference>
<accession>B5CLC4</accession>